<comment type="subcellular location">
    <subcellularLocation>
        <location evidence="1">Cell membrane</location>
        <topology evidence="1">Peripheral membrane protein</topology>
    </subcellularLocation>
</comment>
<dbReference type="InterPro" id="IPR043149">
    <property type="entry name" value="TagF_N"/>
</dbReference>
<evidence type="ECO:0000313" key="8">
    <source>
        <dbReference type="Proteomes" id="UP000460257"/>
    </source>
</evidence>
<dbReference type="PANTHER" id="PTHR37316">
    <property type="entry name" value="TEICHOIC ACID GLYCEROL-PHOSPHATE PRIMASE"/>
    <property type="match status" value="1"/>
</dbReference>
<evidence type="ECO:0008006" key="9">
    <source>
        <dbReference type="Google" id="ProtNLM"/>
    </source>
</evidence>
<dbReference type="GO" id="GO:0019350">
    <property type="term" value="P:teichoic acid biosynthetic process"/>
    <property type="evidence" value="ECO:0007669"/>
    <property type="project" value="UniProtKB-KW"/>
</dbReference>
<evidence type="ECO:0000256" key="5">
    <source>
        <dbReference type="ARBA" id="ARBA00022944"/>
    </source>
</evidence>
<evidence type="ECO:0000256" key="6">
    <source>
        <dbReference type="ARBA" id="ARBA00023136"/>
    </source>
</evidence>
<accession>A0A6N7J3G3</accession>
<protein>
    <recommendedName>
        <fullName evidence="9">CDP-glycerol glycerophosphotransferase family protein</fullName>
    </recommendedName>
</protein>
<dbReference type="PANTHER" id="PTHR37316:SF2">
    <property type="entry name" value="TEICHOIC ACID RIBITOL-PHOSPHATE POLYMERASE TARK"/>
    <property type="match status" value="1"/>
</dbReference>
<keyword evidence="6" id="KW-0472">Membrane</keyword>
<comment type="caution">
    <text evidence="7">The sequence shown here is derived from an EMBL/GenBank/DDBJ whole genome shotgun (WGS) entry which is preliminary data.</text>
</comment>
<dbReference type="Gene3D" id="3.40.50.11820">
    <property type="match status" value="1"/>
</dbReference>
<dbReference type="GO" id="GO:0047355">
    <property type="term" value="F:CDP-glycerol glycerophosphotransferase activity"/>
    <property type="evidence" value="ECO:0007669"/>
    <property type="project" value="InterPro"/>
</dbReference>
<name>A0A6N7J3G3_9FIRM</name>
<evidence type="ECO:0000313" key="7">
    <source>
        <dbReference type="EMBL" id="MQN02289.1"/>
    </source>
</evidence>
<evidence type="ECO:0000256" key="3">
    <source>
        <dbReference type="ARBA" id="ARBA00022475"/>
    </source>
</evidence>
<dbReference type="InterPro" id="IPR007554">
    <property type="entry name" value="Glycerophosphate_synth"/>
</dbReference>
<keyword evidence="4" id="KW-0808">Transferase</keyword>
<dbReference type="InterPro" id="IPR051612">
    <property type="entry name" value="Teichoic_Acid_Biosynth"/>
</dbReference>
<reference evidence="7" key="1">
    <citation type="journal article" date="2020" name="Appl. Environ. Microbiol.">
        <title>Medium-Chain Fatty Acid Synthesis by 'Candidatus Weimeria bifida' gen. nov., sp. nov., and 'Candidatus Pseudoramibacter fermentans' sp. nov.</title>
        <authorList>
            <person name="Scarborough M.J."/>
            <person name="Myers K.S."/>
            <person name="Donohue T.J."/>
            <person name="Noguera D.R."/>
        </authorList>
    </citation>
    <scope>NUCLEOTIDE SEQUENCE</scope>
    <source>
        <strain evidence="7">LCO1.1</strain>
    </source>
</reference>
<dbReference type="SUPFAM" id="SSF53756">
    <property type="entry name" value="UDP-Glycosyltransferase/glycogen phosphorylase"/>
    <property type="match status" value="1"/>
</dbReference>
<dbReference type="GO" id="GO:0005886">
    <property type="term" value="C:plasma membrane"/>
    <property type="evidence" value="ECO:0007669"/>
    <property type="project" value="UniProtKB-SubCell"/>
</dbReference>
<dbReference type="Proteomes" id="UP000460257">
    <property type="component" value="Unassembled WGS sequence"/>
</dbReference>
<proteinExistence type="inferred from homology"/>
<evidence type="ECO:0000256" key="1">
    <source>
        <dbReference type="ARBA" id="ARBA00004202"/>
    </source>
</evidence>
<organism evidence="7 8">
    <name type="scientific">Candidatus Weimeria bifida</name>
    <dbReference type="NCBI Taxonomy" id="2599074"/>
    <lineage>
        <taxon>Bacteria</taxon>
        <taxon>Bacillati</taxon>
        <taxon>Bacillota</taxon>
        <taxon>Clostridia</taxon>
        <taxon>Lachnospirales</taxon>
        <taxon>Lachnospiraceae</taxon>
        <taxon>Candidatus Weimeria</taxon>
    </lineage>
</organism>
<keyword evidence="3" id="KW-1003">Cell membrane</keyword>
<dbReference type="AlphaFoldDB" id="A0A6N7J3G3"/>
<evidence type="ECO:0000256" key="4">
    <source>
        <dbReference type="ARBA" id="ARBA00022679"/>
    </source>
</evidence>
<dbReference type="Gene3D" id="3.40.50.12580">
    <property type="match status" value="1"/>
</dbReference>
<dbReference type="InterPro" id="IPR043148">
    <property type="entry name" value="TagF_C"/>
</dbReference>
<keyword evidence="5" id="KW-0777">Teichoic acid biosynthesis</keyword>
<sequence>MEEHSGIIVDDLYFARVLLHVRGHITEDVGELSKASIYIKDSFQGKLVPSHLDFDRKNRTFHIVYHVLAANADYPIETGDYYLRLKNHGKRYYSYLTESLRETEKDGKLKYIPTEEEFRTGDYDPAPYEFELTKNTAKHGTETFNMYSMMDLDEDTLYFRVIYIPLLEDMGILYNTKQRFIEWKTNMRKAFNPFKESILIKYFNRCQKKRKQLREAGAKPTILFASGSRATISGNEGFIYDRMKERDLLKNYNVLFNFKENINLRYGALGSFKFTKQLAMSDIILIDDFLPFVYKFDYPKDVKFVQVWHACGAFKTVGLEREGKPGAPKTNTRVHKCYTHMPVSSEHSGRHNAEAFGLPEKVFLPIGVPRTDIFFDEEYKKNMVDKLRNEFPIIKQRNKVYLYAPTFRGRNAHDARFPMERIDWKKWGAFLKERNELLIVKMHPFVTREIPIPEEYKEYILDFSKYREVNDILFIADVMITDYSSVMYEYSLLRRPMYFFAFDQRMYENSRDFYEPYEQTVPSTSVIYKTFPALLHALENTDDYDYDALDRFVKKNFKYTDGKSTDRFIDQVILK</sequence>
<comment type="similarity">
    <text evidence="2">Belongs to the CDP-glycerol glycerophosphotransferase family.</text>
</comment>
<evidence type="ECO:0000256" key="2">
    <source>
        <dbReference type="ARBA" id="ARBA00010488"/>
    </source>
</evidence>
<dbReference type="Pfam" id="PF04464">
    <property type="entry name" value="Glyphos_transf"/>
    <property type="match status" value="1"/>
</dbReference>
<keyword evidence="8" id="KW-1185">Reference proteome</keyword>
<gene>
    <name evidence="7" type="ORF">FRC54_10460</name>
</gene>
<dbReference type="EMBL" id="VOGC01000009">
    <property type="protein sequence ID" value="MQN02289.1"/>
    <property type="molecule type" value="Genomic_DNA"/>
</dbReference>